<keyword evidence="3" id="KW-1185">Reference proteome</keyword>
<dbReference type="InterPro" id="IPR050483">
    <property type="entry name" value="CoA-transferase_III_domain"/>
</dbReference>
<dbReference type="InterPro" id="IPR003673">
    <property type="entry name" value="CoA-Trfase_fam_III"/>
</dbReference>
<accession>A0A7X9X6B3</accession>
<name>A0A7X9X6B3_9BURK</name>
<protein>
    <submittedName>
        <fullName evidence="2">CoA transferase</fullName>
    </submittedName>
</protein>
<dbReference type="Pfam" id="PF02515">
    <property type="entry name" value="CoA_transf_3"/>
    <property type="match status" value="1"/>
</dbReference>
<proteinExistence type="predicted"/>
<dbReference type="PANTHER" id="PTHR48207:SF4">
    <property type="entry name" value="BLL6097 PROTEIN"/>
    <property type="match status" value="1"/>
</dbReference>
<dbReference type="Proteomes" id="UP000583127">
    <property type="component" value="Unassembled WGS sequence"/>
</dbReference>
<sequence length="406" mass="44168">MSGQDITQGATQRGPLHGVRVIDCSTVFAGPAAAAYLADFGAEVLKIEHPNGDHARFFEPVHHDVSLWSKLVNRNKASITLNLSTDEGQALFRLLAADADVVVENFRPGTLERWNIGYERLAAANPRLVMLRVTAFGQTGPYAARPGYGTLAEAMSGMAQLIGYPDRPPLLPPLALGDNIGAITGAFAVTAALLNRERTGAGQAIDLSLVEPLLAVLGIQTLVKDATGQTLERQGNRVQHLAPRGAWKTRDERWISVTVGNDNTFRSLANAIGQPDLVDDPRFCSNRARLAHVDEIEDILAEWFGAQSHRDAIETLERHNVSCAPLYDAEQLLDDPQFRSREAFVRLADDELGEVLLPNVIARFSATQGSIRFAGKPKGADNRRVFVEQLGLTSDELQALTERGVV</sequence>
<gene>
    <name evidence="2" type="ORF">HHL14_15795</name>
</gene>
<dbReference type="Gene3D" id="3.40.50.10540">
    <property type="entry name" value="Crotonobetainyl-coa:carnitine coa-transferase, domain 1"/>
    <property type="match status" value="1"/>
</dbReference>
<dbReference type="SUPFAM" id="SSF89796">
    <property type="entry name" value="CoA-transferase family III (CaiB/BaiF)"/>
    <property type="match status" value="1"/>
</dbReference>
<organism evidence="2 3">
    <name type="scientific">Paraburkholderia antibiotica</name>
    <dbReference type="NCBI Taxonomy" id="2728839"/>
    <lineage>
        <taxon>Bacteria</taxon>
        <taxon>Pseudomonadati</taxon>
        <taxon>Pseudomonadota</taxon>
        <taxon>Betaproteobacteria</taxon>
        <taxon>Burkholderiales</taxon>
        <taxon>Burkholderiaceae</taxon>
        <taxon>Paraburkholderia</taxon>
    </lineage>
</organism>
<evidence type="ECO:0000313" key="2">
    <source>
        <dbReference type="EMBL" id="NML32297.1"/>
    </source>
</evidence>
<dbReference type="Gene3D" id="3.30.1540.10">
    <property type="entry name" value="formyl-coa transferase, domain 3"/>
    <property type="match status" value="1"/>
</dbReference>
<dbReference type="PANTHER" id="PTHR48207">
    <property type="entry name" value="SUCCINATE--HYDROXYMETHYLGLUTARATE COA-TRANSFERASE"/>
    <property type="match status" value="1"/>
</dbReference>
<dbReference type="AlphaFoldDB" id="A0A7X9X6B3"/>
<dbReference type="InterPro" id="IPR044855">
    <property type="entry name" value="CoA-Trfase_III_dom3_sf"/>
</dbReference>
<reference evidence="2 3" key="1">
    <citation type="submission" date="2020-04" db="EMBL/GenBank/DDBJ databases">
        <title>Paraburkholderia sp. G-4-1-8 isolated from soil.</title>
        <authorList>
            <person name="Dahal R.H."/>
        </authorList>
    </citation>
    <scope>NUCLEOTIDE SEQUENCE [LARGE SCALE GENOMIC DNA]</scope>
    <source>
        <strain evidence="2 3">G-4-1-8</strain>
    </source>
</reference>
<dbReference type="RefSeq" id="WP_169498547.1">
    <property type="nucleotide sequence ID" value="NZ_JABBFZ010000008.1"/>
</dbReference>
<evidence type="ECO:0000256" key="1">
    <source>
        <dbReference type="ARBA" id="ARBA00022679"/>
    </source>
</evidence>
<evidence type="ECO:0000313" key="3">
    <source>
        <dbReference type="Proteomes" id="UP000583127"/>
    </source>
</evidence>
<dbReference type="EMBL" id="JABBFZ010000008">
    <property type="protein sequence ID" value="NML32297.1"/>
    <property type="molecule type" value="Genomic_DNA"/>
</dbReference>
<keyword evidence="1 2" id="KW-0808">Transferase</keyword>
<dbReference type="InterPro" id="IPR023606">
    <property type="entry name" value="CoA-Trfase_III_dom_1_sf"/>
</dbReference>
<dbReference type="GO" id="GO:0008410">
    <property type="term" value="F:CoA-transferase activity"/>
    <property type="evidence" value="ECO:0007669"/>
    <property type="project" value="TreeGrafter"/>
</dbReference>
<comment type="caution">
    <text evidence="2">The sequence shown here is derived from an EMBL/GenBank/DDBJ whole genome shotgun (WGS) entry which is preliminary data.</text>
</comment>